<dbReference type="eggNOG" id="ENOG502RZC5">
    <property type="taxonomic scope" value="Eukaryota"/>
</dbReference>
<dbReference type="SMART" id="SM01224">
    <property type="entry name" value="G_gamma"/>
    <property type="match status" value="1"/>
</dbReference>
<dbReference type="PaxDb" id="65489-OBART03G21020.1"/>
<protein>
    <recommendedName>
        <fullName evidence="1">G protein gamma domain-containing protein</fullName>
    </recommendedName>
</protein>
<reference evidence="2" key="2">
    <citation type="submission" date="2015-03" db="UniProtKB">
        <authorList>
            <consortium name="EnsemblPlants"/>
        </authorList>
    </citation>
    <scope>IDENTIFICATION</scope>
</reference>
<dbReference type="AlphaFoldDB" id="A0A0D3FJN9"/>
<evidence type="ECO:0000259" key="1">
    <source>
        <dbReference type="SMART" id="SM01224"/>
    </source>
</evidence>
<name>A0A0D3FJN9_9ORYZ</name>
<sequence length="255" mass="29213">MAPAPRPKSPPAPPDPCGRHRLQLAVDALHREIGFLEGEINSIEGIHAASRCCREVDEFIGRTPDPFITISSEKRSHDHSHHFLKKFRKCVLPQLPLLDLLLQQRRRRLLILLLLLLQPQEAELLLQLQLQLLLLLLLLMWGGVNEESVSLPPPQLLLPSLLLRRRRRPRVRELQLLPAARVLRAAVRGMLVPLHLPVPVPRRLLLRVPGVQVLLRRPSLLPPLLVIDRSIERSCTDWLINYFSMMIDRAARVLN</sequence>
<dbReference type="Gramene" id="OBART03G21020.1">
    <property type="protein sequence ID" value="OBART03G21020.1"/>
    <property type="gene ID" value="OBART03G21020"/>
</dbReference>
<feature type="domain" description="G protein gamma" evidence="1">
    <location>
        <begin position="22"/>
        <end position="93"/>
    </location>
</feature>
<dbReference type="EnsemblPlants" id="OBART03G21020.1">
    <property type="protein sequence ID" value="OBART03G21020.1"/>
    <property type="gene ID" value="OBART03G21020"/>
</dbReference>
<dbReference type="HOGENOM" id="CLU_1236759_0_0_1"/>
<dbReference type="PANTHER" id="PTHR32378:SF7">
    <property type="entry name" value="OS03G0407400 PROTEIN"/>
    <property type="match status" value="1"/>
</dbReference>
<accession>A0A0D3FJN9</accession>
<evidence type="ECO:0000313" key="3">
    <source>
        <dbReference type="Proteomes" id="UP000026960"/>
    </source>
</evidence>
<evidence type="ECO:0000313" key="2">
    <source>
        <dbReference type="EnsemblPlants" id="OBART03G21020.1"/>
    </source>
</evidence>
<dbReference type="PANTHER" id="PTHR32378">
    <property type="entry name" value="GUANINE NUCLEOTIDE-BINDING PROTEIN SUBUNIT GAMMA 3"/>
    <property type="match status" value="1"/>
</dbReference>
<proteinExistence type="predicted"/>
<dbReference type="InterPro" id="IPR055305">
    <property type="entry name" value="GG3-like"/>
</dbReference>
<dbReference type="InterPro" id="IPR015898">
    <property type="entry name" value="G-protein_gamma-like_dom"/>
</dbReference>
<dbReference type="Proteomes" id="UP000026960">
    <property type="component" value="Chromosome 3"/>
</dbReference>
<dbReference type="STRING" id="65489.A0A0D3FJN9"/>
<reference evidence="2" key="1">
    <citation type="journal article" date="2009" name="Rice">
        <title>De Novo Next Generation Sequencing of Plant Genomes.</title>
        <authorList>
            <person name="Rounsley S."/>
            <person name="Marri P.R."/>
            <person name="Yu Y."/>
            <person name="He R."/>
            <person name="Sisneros N."/>
            <person name="Goicoechea J.L."/>
            <person name="Lee S.J."/>
            <person name="Angelova A."/>
            <person name="Kudrna D."/>
            <person name="Luo M."/>
            <person name="Affourtit J."/>
            <person name="Desany B."/>
            <person name="Knight J."/>
            <person name="Niazi F."/>
            <person name="Egholm M."/>
            <person name="Wing R.A."/>
        </authorList>
    </citation>
    <scope>NUCLEOTIDE SEQUENCE [LARGE SCALE GENOMIC DNA]</scope>
    <source>
        <strain evidence="2">cv. IRGC 105608</strain>
    </source>
</reference>
<organism evidence="2">
    <name type="scientific">Oryza barthii</name>
    <dbReference type="NCBI Taxonomy" id="65489"/>
    <lineage>
        <taxon>Eukaryota</taxon>
        <taxon>Viridiplantae</taxon>
        <taxon>Streptophyta</taxon>
        <taxon>Embryophyta</taxon>
        <taxon>Tracheophyta</taxon>
        <taxon>Spermatophyta</taxon>
        <taxon>Magnoliopsida</taxon>
        <taxon>Liliopsida</taxon>
        <taxon>Poales</taxon>
        <taxon>Poaceae</taxon>
        <taxon>BOP clade</taxon>
        <taxon>Oryzoideae</taxon>
        <taxon>Oryzeae</taxon>
        <taxon>Oryzinae</taxon>
        <taxon>Oryza</taxon>
    </lineage>
</organism>
<keyword evidence="3" id="KW-1185">Reference proteome</keyword>